<dbReference type="Proteomes" id="UP000013909">
    <property type="component" value="Unassembled WGS sequence"/>
</dbReference>
<proteinExistence type="predicted"/>
<comment type="caution">
    <text evidence="1">The sequence shown here is derived from an EMBL/GenBank/DDBJ whole genome shotgun (WGS) entry which is preliminary data.</text>
</comment>
<gene>
    <name evidence="1" type="ORF">ADIS_3677</name>
</gene>
<dbReference type="EMBL" id="AQHR01000096">
    <property type="protein sequence ID" value="EON75786.1"/>
    <property type="molecule type" value="Genomic_DNA"/>
</dbReference>
<evidence type="ECO:0000313" key="1">
    <source>
        <dbReference type="EMBL" id="EON75786.1"/>
    </source>
</evidence>
<evidence type="ECO:0000313" key="2">
    <source>
        <dbReference type="Proteomes" id="UP000013909"/>
    </source>
</evidence>
<name>R7ZNU2_9BACT</name>
<accession>R7ZNU2</accession>
<sequence>MPHPDVFAESRSLRFWSFGEIRTPTYNVSRPMFVPDFTTG</sequence>
<keyword evidence="2" id="KW-1185">Reference proteome</keyword>
<reference evidence="1 2" key="1">
    <citation type="submission" date="2013-02" db="EMBL/GenBank/DDBJ databases">
        <title>A novel strain isolated from Lonar lake, Maharashtra, India.</title>
        <authorList>
            <person name="Singh A."/>
        </authorList>
    </citation>
    <scope>NUCLEOTIDE SEQUENCE [LARGE SCALE GENOMIC DNA]</scope>
    <source>
        <strain evidence="1 2">AK24</strain>
    </source>
</reference>
<organism evidence="1 2">
    <name type="scientific">Lunatimonas lonarensis</name>
    <dbReference type="NCBI Taxonomy" id="1232681"/>
    <lineage>
        <taxon>Bacteria</taxon>
        <taxon>Pseudomonadati</taxon>
        <taxon>Bacteroidota</taxon>
        <taxon>Cytophagia</taxon>
        <taxon>Cytophagales</taxon>
        <taxon>Cyclobacteriaceae</taxon>
    </lineage>
</organism>
<protein>
    <submittedName>
        <fullName evidence="1">Uncharacterized protein</fullName>
    </submittedName>
</protein>
<dbReference type="AlphaFoldDB" id="R7ZNU2"/>